<dbReference type="EMBL" id="JANBQB010000130">
    <property type="protein sequence ID" value="KAJ1981311.1"/>
    <property type="molecule type" value="Genomic_DNA"/>
</dbReference>
<dbReference type="Proteomes" id="UP001151582">
    <property type="component" value="Unassembled WGS sequence"/>
</dbReference>
<protein>
    <submittedName>
        <fullName evidence="2">Uncharacterized protein</fullName>
    </submittedName>
</protein>
<dbReference type="OrthoDB" id="2555515at2759"/>
<dbReference type="AlphaFoldDB" id="A0A9W8EED4"/>
<name>A0A9W8EED4_9FUNG</name>
<feature type="region of interest" description="Disordered" evidence="1">
    <location>
        <begin position="99"/>
        <end position="119"/>
    </location>
</feature>
<evidence type="ECO:0000313" key="3">
    <source>
        <dbReference type="Proteomes" id="UP001151582"/>
    </source>
</evidence>
<reference evidence="2" key="1">
    <citation type="submission" date="2022-07" db="EMBL/GenBank/DDBJ databases">
        <title>Phylogenomic reconstructions and comparative analyses of Kickxellomycotina fungi.</title>
        <authorList>
            <person name="Reynolds N.K."/>
            <person name="Stajich J.E."/>
            <person name="Barry K."/>
            <person name="Grigoriev I.V."/>
            <person name="Crous P."/>
            <person name="Smith M.E."/>
        </authorList>
    </citation>
    <scope>NUCLEOTIDE SEQUENCE</scope>
    <source>
        <strain evidence="2">RSA 567</strain>
    </source>
</reference>
<proteinExistence type="predicted"/>
<feature type="region of interest" description="Disordered" evidence="1">
    <location>
        <begin position="178"/>
        <end position="204"/>
    </location>
</feature>
<gene>
    <name evidence="2" type="ORF">H4R34_002114</name>
</gene>
<sequence>MLHDPNLRRWVVGAGSVVSRPRLYRDLLIHLGTANECSADYDTPEELCYQELHTQLDALCQSDAAAGLAAKNHNTPLPQFKAFKAPKNIAPLSLPMTTRTRSGQMTRSRRQVLEEDTSDETYETRHRRYELAEKRSRNRDLELAAHDEYRREILQDRLQFLAINHLPSSTAALANKTTENASNGTGTNGLENEPNRGLHSHNGIGPAYALARARPTRRPQRPSVLPSLPHHVSLRRTDFELPATWLRRKARRKHE</sequence>
<organism evidence="2 3">
    <name type="scientific">Dimargaris verticillata</name>
    <dbReference type="NCBI Taxonomy" id="2761393"/>
    <lineage>
        <taxon>Eukaryota</taxon>
        <taxon>Fungi</taxon>
        <taxon>Fungi incertae sedis</taxon>
        <taxon>Zoopagomycota</taxon>
        <taxon>Kickxellomycotina</taxon>
        <taxon>Dimargaritomycetes</taxon>
        <taxon>Dimargaritales</taxon>
        <taxon>Dimargaritaceae</taxon>
        <taxon>Dimargaris</taxon>
    </lineage>
</organism>
<comment type="caution">
    <text evidence="2">The sequence shown here is derived from an EMBL/GenBank/DDBJ whole genome shotgun (WGS) entry which is preliminary data.</text>
</comment>
<keyword evidence="3" id="KW-1185">Reference proteome</keyword>
<feature type="compositionally biased region" description="Polar residues" evidence="1">
    <location>
        <begin position="178"/>
        <end position="190"/>
    </location>
</feature>
<evidence type="ECO:0000256" key="1">
    <source>
        <dbReference type="SAM" id="MobiDB-lite"/>
    </source>
</evidence>
<evidence type="ECO:0000313" key="2">
    <source>
        <dbReference type="EMBL" id="KAJ1981311.1"/>
    </source>
</evidence>
<accession>A0A9W8EED4</accession>